<protein>
    <submittedName>
        <fullName evidence="1">Uncharacterized protein</fullName>
    </submittedName>
</protein>
<sequence length="86" mass="9751">MLSSCLRCKKPTWSTIPLDPTWRVIRRPLYPADLALAIISSYFSSLRSAAWWKEVSKHIVSSMSTILRSESSHHTMSGRRSVATIC</sequence>
<dbReference type="Proteomes" id="UP001174909">
    <property type="component" value="Unassembled WGS sequence"/>
</dbReference>
<name>A0AA35SS22_GEOBA</name>
<dbReference type="AlphaFoldDB" id="A0AA35SS22"/>
<evidence type="ECO:0000313" key="1">
    <source>
        <dbReference type="EMBL" id="CAI8034237.1"/>
    </source>
</evidence>
<organism evidence="1 2">
    <name type="scientific">Geodia barretti</name>
    <name type="common">Barrett's horny sponge</name>
    <dbReference type="NCBI Taxonomy" id="519541"/>
    <lineage>
        <taxon>Eukaryota</taxon>
        <taxon>Metazoa</taxon>
        <taxon>Porifera</taxon>
        <taxon>Demospongiae</taxon>
        <taxon>Heteroscleromorpha</taxon>
        <taxon>Tetractinellida</taxon>
        <taxon>Astrophorina</taxon>
        <taxon>Geodiidae</taxon>
        <taxon>Geodia</taxon>
    </lineage>
</organism>
<gene>
    <name evidence="1" type="ORF">GBAR_LOCUS19296</name>
</gene>
<reference evidence="1" key="1">
    <citation type="submission" date="2023-03" db="EMBL/GenBank/DDBJ databases">
        <authorList>
            <person name="Steffen K."/>
            <person name="Cardenas P."/>
        </authorList>
    </citation>
    <scope>NUCLEOTIDE SEQUENCE</scope>
</reference>
<evidence type="ECO:0000313" key="2">
    <source>
        <dbReference type="Proteomes" id="UP001174909"/>
    </source>
</evidence>
<accession>A0AA35SS22</accession>
<dbReference type="EMBL" id="CASHTH010002720">
    <property type="protein sequence ID" value="CAI8034237.1"/>
    <property type="molecule type" value="Genomic_DNA"/>
</dbReference>
<proteinExistence type="predicted"/>
<comment type="caution">
    <text evidence="1">The sequence shown here is derived from an EMBL/GenBank/DDBJ whole genome shotgun (WGS) entry which is preliminary data.</text>
</comment>
<keyword evidence="2" id="KW-1185">Reference proteome</keyword>